<evidence type="ECO:0000256" key="1">
    <source>
        <dbReference type="ARBA" id="ARBA00007274"/>
    </source>
</evidence>
<dbReference type="Pfam" id="PF00132">
    <property type="entry name" value="Hexapep"/>
    <property type="match status" value="1"/>
</dbReference>
<dbReference type="PANTHER" id="PTHR23416">
    <property type="entry name" value="SIALIC ACID SYNTHASE-RELATED"/>
    <property type="match status" value="1"/>
</dbReference>
<dbReference type="Gene3D" id="2.160.10.10">
    <property type="entry name" value="Hexapeptide repeat proteins"/>
    <property type="match status" value="1"/>
</dbReference>
<evidence type="ECO:0000256" key="3">
    <source>
        <dbReference type="ARBA" id="ARBA00022737"/>
    </source>
</evidence>
<reference evidence="8" key="2">
    <citation type="submission" date="2021-04" db="EMBL/GenBank/DDBJ databases">
        <authorList>
            <person name="Gilroy R."/>
        </authorList>
    </citation>
    <scope>NUCLEOTIDE SEQUENCE</scope>
    <source>
        <strain evidence="8">Gambia2-208</strain>
    </source>
</reference>
<dbReference type="InterPro" id="IPR011004">
    <property type="entry name" value="Trimer_LpxA-like_sf"/>
</dbReference>
<keyword evidence="2" id="KW-0808">Transferase</keyword>
<dbReference type="InterPro" id="IPR018357">
    <property type="entry name" value="Hexapep_transf_CS"/>
</dbReference>
<dbReference type="PANTHER" id="PTHR23416:SF23">
    <property type="entry name" value="ACETYLTRANSFERASE C18B11.09C-RELATED"/>
    <property type="match status" value="1"/>
</dbReference>
<dbReference type="PROSITE" id="PS00101">
    <property type="entry name" value="HEXAPEP_TRANSFERASES"/>
    <property type="match status" value="1"/>
</dbReference>
<accession>A0A9D1ZGA0</accession>
<dbReference type="Pfam" id="PF12464">
    <property type="entry name" value="Mac"/>
    <property type="match status" value="1"/>
</dbReference>
<keyword evidence="3" id="KW-0677">Repeat</keyword>
<evidence type="ECO:0000313" key="8">
    <source>
        <dbReference type="EMBL" id="HIY87839.1"/>
    </source>
</evidence>
<dbReference type="InterPro" id="IPR001451">
    <property type="entry name" value="Hexapep"/>
</dbReference>
<dbReference type="SMART" id="SM01266">
    <property type="entry name" value="Mac"/>
    <property type="match status" value="1"/>
</dbReference>
<dbReference type="SUPFAM" id="SSF51161">
    <property type="entry name" value="Trimeric LpxA-like enzymes"/>
    <property type="match status" value="1"/>
</dbReference>
<evidence type="ECO:0000256" key="4">
    <source>
        <dbReference type="ARBA" id="ARBA00023315"/>
    </source>
</evidence>
<evidence type="ECO:0000256" key="6">
    <source>
        <dbReference type="ARBA" id="ARBA00067695"/>
    </source>
</evidence>
<comment type="similarity">
    <text evidence="1">Belongs to the transferase hexapeptide repeat family.</text>
</comment>
<dbReference type="GO" id="GO:0016407">
    <property type="term" value="F:acetyltransferase activity"/>
    <property type="evidence" value="ECO:0007669"/>
    <property type="project" value="InterPro"/>
</dbReference>
<dbReference type="InterPro" id="IPR024688">
    <property type="entry name" value="Mac_dom"/>
</dbReference>
<dbReference type="CDD" id="cd03357">
    <property type="entry name" value="LbH_MAT_GAT"/>
    <property type="match status" value="1"/>
</dbReference>
<dbReference type="Proteomes" id="UP000886851">
    <property type="component" value="Unassembled WGS sequence"/>
</dbReference>
<gene>
    <name evidence="8" type="ORF">H9824_03915</name>
</gene>
<feature type="domain" description="Maltose/galactoside acetyltransferase" evidence="7">
    <location>
        <begin position="5"/>
        <end position="59"/>
    </location>
</feature>
<dbReference type="FunFam" id="2.160.10.10:FF:000025">
    <property type="entry name" value="Hexapeptide-repeat containing-acetyltransferase"/>
    <property type="match status" value="1"/>
</dbReference>
<proteinExistence type="inferred from homology"/>
<comment type="caution">
    <text evidence="8">The sequence shown here is derived from an EMBL/GenBank/DDBJ whole genome shotgun (WGS) entry which is preliminary data.</text>
</comment>
<evidence type="ECO:0000256" key="2">
    <source>
        <dbReference type="ARBA" id="ARBA00022679"/>
    </source>
</evidence>
<evidence type="ECO:0000259" key="7">
    <source>
        <dbReference type="SMART" id="SM01266"/>
    </source>
</evidence>
<organism evidence="8 9">
    <name type="scientific">Candidatus Bacteroides pullicola</name>
    <dbReference type="NCBI Taxonomy" id="2838475"/>
    <lineage>
        <taxon>Bacteria</taxon>
        <taxon>Pseudomonadati</taxon>
        <taxon>Bacteroidota</taxon>
        <taxon>Bacteroidia</taxon>
        <taxon>Bacteroidales</taxon>
        <taxon>Bacteroidaceae</taxon>
        <taxon>Bacteroides</taxon>
    </lineage>
</organism>
<sequence length="188" mass="20672">MSTEKEKMLRGEWYDANYDRTLLAEREHCRRLCETFNNPSCTDAERDAALHQALPRLGERTVIVPPLYCDYGYNVATGADCFFNYGATFLDEAPIRFGSHVFVGPHCGFHTAIHPLDAARRNAGLERALPITVEDDVWIGAQACILPGVTIGRGSVIGAGSVVTRDVPPGVVAAGNPCRVIRRIEEEK</sequence>
<protein>
    <recommendedName>
        <fullName evidence="6">Nodulation protein L</fullName>
    </recommendedName>
</protein>
<dbReference type="GO" id="GO:0008374">
    <property type="term" value="F:O-acyltransferase activity"/>
    <property type="evidence" value="ECO:0007669"/>
    <property type="project" value="TreeGrafter"/>
</dbReference>
<dbReference type="InterPro" id="IPR051159">
    <property type="entry name" value="Hexapeptide_acetyltransf"/>
</dbReference>
<comment type="function">
    <text evidence="5">Acetyltransferase implicated in the O-acetylation of Nod factors.</text>
</comment>
<dbReference type="AlphaFoldDB" id="A0A9D1ZGA0"/>
<dbReference type="EMBL" id="DXCV01000033">
    <property type="protein sequence ID" value="HIY87839.1"/>
    <property type="molecule type" value="Genomic_DNA"/>
</dbReference>
<name>A0A9D1ZGA0_9BACE</name>
<keyword evidence="4" id="KW-0012">Acyltransferase</keyword>
<evidence type="ECO:0000256" key="5">
    <source>
        <dbReference type="ARBA" id="ARBA00055587"/>
    </source>
</evidence>
<reference evidence="8" key="1">
    <citation type="journal article" date="2021" name="PeerJ">
        <title>Extensive microbial diversity within the chicken gut microbiome revealed by metagenomics and culture.</title>
        <authorList>
            <person name="Gilroy R."/>
            <person name="Ravi A."/>
            <person name="Getino M."/>
            <person name="Pursley I."/>
            <person name="Horton D.L."/>
            <person name="Alikhan N.F."/>
            <person name="Baker D."/>
            <person name="Gharbi K."/>
            <person name="Hall N."/>
            <person name="Watson M."/>
            <person name="Adriaenssens E.M."/>
            <person name="Foster-Nyarko E."/>
            <person name="Jarju S."/>
            <person name="Secka A."/>
            <person name="Antonio M."/>
            <person name="Oren A."/>
            <person name="Chaudhuri R.R."/>
            <person name="La Ragione R."/>
            <person name="Hildebrand F."/>
            <person name="Pallen M.J."/>
        </authorList>
    </citation>
    <scope>NUCLEOTIDE SEQUENCE</scope>
    <source>
        <strain evidence="8">Gambia2-208</strain>
    </source>
</reference>
<evidence type="ECO:0000313" key="9">
    <source>
        <dbReference type="Proteomes" id="UP000886851"/>
    </source>
</evidence>